<feature type="region of interest" description="Disordered" evidence="1">
    <location>
        <begin position="297"/>
        <end position="320"/>
    </location>
</feature>
<dbReference type="PANTHER" id="PTHR30093">
    <property type="entry name" value="GENERAL SECRETION PATHWAY PROTEIN G"/>
    <property type="match status" value="1"/>
</dbReference>
<organism evidence="3 4">
    <name type="scientific">Posidoniimonas polymericola</name>
    <dbReference type="NCBI Taxonomy" id="2528002"/>
    <lineage>
        <taxon>Bacteria</taxon>
        <taxon>Pseudomonadati</taxon>
        <taxon>Planctomycetota</taxon>
        <taxon>Planctomycetia</taxon>
        <taxon>Pirellulales</taxon>
        <taxon>Lacipirellulaceae</taxon>
        <taxon>Posidoniimonas</taxon>
    </lineage>
</organism>
<gene>
    <name evidence="3" type="ORF">Pla123a_31640</name>
</gene>
<dbReference type="InterPro" id="IPR045584">
    <property type="entry name" value="Pilin-like"/>
</dbReference>
<proteinExistence type="predicted"/>
<dbReference type="Pfam" id="PF07596">
    <property type="entry name" value="SBP_bac_10"/>
    <property type="match status" value="1"/>
</dbReference>
<dbReference type="Gene3D" id="3.30.700.10">
    <property type="entry name" value="Glycoprotein, Type 4 Pilin"/>
    <property type="match status" value="1"/>
</dbReference>
<sequence>MRVNHKKTGFTLVELLVVIAIIGVLIALLLPAVQAAREAARRSQCMNQLRQLSLAMLNYESARGGLPPMAKAWSGAKLQSLYAAGLGPPTATGWYDDHGWYIPVMPYIEQSQLADVGNPDASLSHASNYPVRTAFISMFACPSDIGLQRNEWNSQTWARVRSNYVVNAGNTVYGQHDILTTNAGCDACTAYKNAGFPVVTAGGGPFIPEKVGKISKILDGTSNTMMMAEVVVLPENGNAWGGPYSDAQSALGGQTFTGVNAPNSQNPDALARQGEWFGGVSGVWQDANLPVNPLSGKPSAPASFPQGGGRGGVTGVPASATVDNPGGTKQQHIAARSRHPGGVVASRCDGSVTLITDGIDIIAWNAMTSARGGEVVTTDQ</sequence>
<dbReference type="AlphaFoldDB" id="A0A5C5YLB0"/>
<accession>A0A5C5YLB0</accession>
<dbReference type="Proteomes" id="UP000318478">
    <property type="component" value="Unassembled WGS sequence"/>
</dbReference>
<feature type="domain" description="DUF1559" evidence="2">
    <location>
        <begin position="34"/>
        <end position="360"/>
    </location>
</feature>
<dbReference type="RefSeq" id="WP_197528010.1">
    <property type="nucleotide sequence ID" value="NZ_SJPO01000007.1"/>
</dbReference>
<name>A0A5C5YLB0_9BACT</name>
<evidence type="ECO:0000256" key="1">
    <source>
        <dbReference type="SAM" id="MobiDB-lite"/>
    </source>
</evidence>
<keyword evidence="4" id="KW-1185">Reference proteome</keyword>
<dbReference type="EMBL" id="SJPO01000007">
    <property type="protein sequence ID" value="TWT75654.1"/>
    <property type="molecule type" value="Genomic_DNA"/>
</dbReference>
<dbReference type="InterPro" id="IPR012902">
    <property type="entry name" value="N_methyl_site"/>
</dbReference>
<evidence type="ECO:0000313" key="3">
    <source>
        <dbReference type="EMBL" id="TWT75654.1"/>
    </source>
</evidence>
<dbReference type="NCBIfam" id="TIGR02532">
    <property type="entry name" value="IV_pilin_GFxxxE"/>
    <property type="match status" value="1"/>
</dbReference>
<dbReference type="PROSITE" id="PS00409">
    <property type="entry name" value="PROKAR_NTER_METHYL"/>
    <property type="match status" value="1"/>
</dbReference>
<dbReference type="PANTHER" id="PTHR30093:SF2">
    <property type="entry name" value="TYPE II SECRETION SYSTEM PROTEIN H"/>
    <property type="match status" value="1"/>
</dbReference>
<dbReference type="Pfam" id="PF07963">
    <property type="entry name" value="N_methyl"/>
    <property type="match status" value="1"/>
</dbReference>
<dbReference type="SUPFAM" id="SSF54523">
    <property type="entry name" value="Pili subunits"/>
    <property type="match status" value="1"/>
</dbReference>
<evidence type="ECO:0000259" key="2">
    <source>
        <dbReference type="Pfam" id="PF07596"/>
    </source>
</evidence>
<protein>
    <recommendedName>
        <fullName evidence="2">DUF1559 domain-containing protein</fullName>
    </recommendedName>
</protein>
<comment type="caution">
    <text evidence="3">The sequence shown here is derived from an EMBL/GenBank/DDBJ whole genome shotgun (WGS) entry which is preliminary data.</text>
</comment>
<dbReference type="InterPro" id="IPR011453">
    <property type="entry name" value="DUF1559"/>
</dbReference>
<evidence type="ECO:0000313" key="4">
    <source>
        <dbReference type="Proteomes" id="UP000318478"/>
    </source>
</evidence>
<reference evidence="3 4" key="1">
    <citation type="submission" date="2019-02" db="EMBL/GenBank/DDBJ databases">
        <title>Deep-cultivation of Planctomycetes and their phenomic and genomic characterization uncovers novel biology.</title>
        <authorList>
            <person name="Wiegand S."/>
            <person name="Jogler M."/>
            <person name="Boedeker C."/>
            <person name="Pinto D."/>
            <person name="Vollmers J."/>
            <person name="Rivas-Marin E."/>
            <person name="Kohn T."/>
            <person name="Peeters S.H."/>
            <person name="Heuer A."/>
            <person name="Rast P."/>
            <person name="Oberbeckmann S."/>
            <person name="Bunk B."/>
            <person name="Jeske O."/>
            <person name="Meyerdierks A."/>
            <person name="Storesund J.E."/>
            <person name="Kallscheuer N."/>
            <person name="Luecker S."/>
            <person name="Lage O.M."/>
            <person name="Pohl T."/>
            <person name="Merkel B.J."/>
            <person name="Hornburger P."/>
            <person name="Mueller R.-W."/>
            <person name="Bruemmer F."/>
            <person name="Labrenz M."/>
            <person name="Spormann A.M."/>
            <person name="Op Den Camp H."/>
            <person name="Overmann J."/>
            <person name="Amann R."/>
            <person name="Jetten M.S.M."/>
            <person name="Mascher T."/>
            <person name="Medema M.H."/>
            <person name="Devos D.P."/>
            <person name="Kaster A.-K."/>
            <person name="Ovreas L."/>
            <person name="Rohde M."/>
            <person name="Galperin M.Y."/>
            <person name="Jogler C."/>
        </authorList>
    </citation>
    <scope>NUCLEOTIDE SEQUENCE [LARGE SCALE GENOMIC DNA]</scope>
    <source>
        <strain evidence="3 4">Pla123a</strain>
    </source>
</reference>